<organism evidence="4 5">
    <name type="scientific">Limnofasciculus baicalensis BBK-W-15</name>
    <dbReference type="NCBI Taxonomy" id="2699891"/>
    <lineage>
        <taxon>Bacteria</taxon>
        <taxon>Bacillati</taxon>
        <taxon>Cyanobacteriota</taxon>
        <taxon>Cyanophyceae</taxon>
        <taxon>Coleofasciculales</taxon>
        <taxon>Coleofasciculaceae</taxon>
        <taxon>Limnofasciculus</taxon>
        <taxon>Limnofasciculus baicalensis</taxon>
    </lineage>
</organism>
<evidence type="ECO:0000313" key="5">
    <source>
        <dbReference type="Proteomes" id="UP001204953"/>
    </source>
</evidence>
<dbReference type="Pfam" id="PF01926">
    <property type="entry name" value="MMR_HSR1"/>
    <property type="match status" value="1"/>
</dbReference>
<keyword evidence="2" id="KW-1133">Transmembrane helix</keyword>
<comment type="caution">
    <text evidence="4">The sequence shown here is derived from an EMBL/GenBank/DDBJ whole genome shotgun (WGS) entry which is preliminary data.</text>
</comment>
<dbReference type="GO" id="GO:0005525">
    <property type="term" value="F:GTP binding"/>
    <property type="evidence" value="ECO:0007669"/>
    <property type="project" value="InterPro"/>
</dbReference>
<dbReference type="SUPFAM" id="SSF52540">
    <property type="entry name" value="P-loop containing nucleoside triphosphate hydrolases"/>
    <property type="match status" value="1"/>
</dbReference>
<dbReference type="RefSeq" id="WP_254014664.1">
    <property type="nucleotide sequence ID" value="NZ_JAMZMM010000433.1"/>
</dbReference>
<dbReference type="EMBL" id="JAMZMM010000433">
    <property type="protein sequence ID" value="MCP2731934.1"/>
    <property type="molecule type" value="Genomic_DNA"/>
</dbReference>
<keyword evidence="2" id="KW-0812">Transmembrane</keyword>
<feature type="domain" description="G" evidence="3">
    <location>
        <begin position="88"/>
        <end position="201"/>
    </location>
</feature>
<dbReference type="InterPro" id="IPR027417">
    <property type="entry name" value="P-loop_NTPase"/>
</dbReference>
<evidence type="ECO:0000256" key="1">
    <source>
        <dbReference type="SAM" id="MobiDB-lite"/>
    </source>
</evidence>
<proteinExistence type="predicted"/>
<dbReference type="AlphaFoldDB" id="A0AAE3GWU3"/>
<dbReference type="Gene3D" id="3.40.50.300">
    <property type="entry name" value="P-loop containing nucleotide triphosphate hydrolases"/>
    <property type="match status" value="1"/>
</dbReference>
<gene>
    <name evidence="4" type="ORF">NJ959_26235</name>
</gene>
<feature type="transmembrane region" description="Helical" evidence="2">
    <location>
        <begin position="308"/>
        <end position="326"/>
    </location>
</feature>
<evidence type="ECO:0000256" key="2">
    <source>
        <dbReference type="SAM" id="Phobius"/>
    </source>
</evidence>
<feature type="transmembrane region" description="Helical" evidence="2">
    <location>
        <begin position="346"/>
        <end position="369"/>
    </location>
</feature>
<keyword evidence="5" id="KW-1185">Reference proteome</keyword>
<dbReference type="Proteomes" id="UP001204953">
    <property type="component" value="Unassembled WGS sequence"/>
</dbReference>
<dbReference type="InterPro" id="IPR006073">
    <property type="entry name" value="GTP-bd"/>
</dbReference>
<evidence type="ECO:0000313" key="4">
    <source>
        <dbReference type="EMBL" id="MCP2731934.1"/>
    </source>
</evidence>
<name>A0AAE3GWU3_9CYAN</name>
<accession>A0AAE3GWU3</accession>
<keyword evidence="2" id="KW-0472">Membrane</keyword>
<evidence type="ECO:0000259" key="3">
    <source>
        <dbReference type="Pfam" id="PF01926"/>
    </source>
</evidence>
<feature type="region of interest" description="Disordered" evidence="1">
    <location>
        <begin position="1"/>
        <end position="27"/>
    </location>
</feature>
<protein>
    <submittedName>
        <fullName evidence="4">50S ribosome-binding GTPase</fullName>
    </submittedName>
</protein>
<sequence length="441" mass="48652">MTEEDNRNSPLPNPQPFNQPTDNQAEVKKPGLFTPVTDIWRNTTKQLRQLIPLEKVTEKIVGWFNVSESQIAEILATIKAELPTTEALLIGKPQSGKSSIVRGLTGVSAEIVGQGFRPHTQHTERYAYPSSDLPLLIFTDTVGLGDVNQDTEIIIQELINNLENYTSARVLILTVKINDFATDTLREIIQQLRQKYPSIPCLLTVTCLHEVYPLSTENHPTYPPEFAEINRSFAAMQESFTGVYDKSVPIDFTLEEDGYTPVFYGLEALRDNLAELLPEAESRAIYQLLDKEATTQIGNIYRDVGRRYMLAFSVMAATISAVPLPFATMPVLTALQVSMVTILGKLYGQILTPSQAGGIVSAIAGGFLAQAIGRELTKFLPGVGSVIAASWAAAYTWSLGEASCVYFGDLMGGKKPDPQQIQSVMQEAFQVAKERFKGIKR</sequence>
<reference evidence="4" key="1">
    <citation type="submission" date="2022-06" db="EMBL/GenBank/DDBJ databases">
        <title>New cyanobacteria of genus Symplocastrum in benthos of Lake Baikal.</title>
        <authorList>
            <person name="Sorokovikova E."/>
            <person name="Tikhonova I."/>
            <person name="Krasnopeev A."/>
            <person name="Evseev P."/>
            <person name="Gladkikh A."/>
            <person name="Belykh O."/>
        </authorList>
    </citation>
    <scope>NUCLEOTIDE SEQUENCE</scope>
    <source>
        <strain evidence="4">BBK-W-15</strain>
    </source>
</reference>